<dbReference type="GO" id="GO:0032259">
    <property type="term" value="P:methylation"/>
    <property type="evidence" value="ECO:0007669"/>
    <property type="project" value="UniProtKB-KW"/>
</dbReference>
<evidence type="ECO:0000256" key="1">
    <source>
        <dbReference type="SAM" id="MobiDB-lite"/>
    </source>
</evidence>
<keyword evidence="2" id="KW-0489">Methyltransferase</keyword>
<name>A0A0B4XEZ4_9HYPH</name>
<proteinExistence type="predicted"/>
<accession>A0A0B4XEZ4</accession>
<organism evidence="2 3">
    <name type="scientific">Rhizobium gallicum bv. gallicum R602sp</name>
    <dbReference type="NCBI Taxonomy" id="1041138"/>
    <lineage>
        <taxon>Bacteria</taxon>
        <taxon>Pseudomonadati</taxon>
        <taxon>Pseudomonadota</taxon>
        <taxon>Alphaproteobacteria</taxon>
        <taxon>Hyphomicrobiales</taxon>
        <taxon>Rhizobiaceae</taxon>
        <taxon>Rhizobium/Agrobacterium group</taxon>
        <taxon>Rhizobium</taxon>
    </lineage>
</organism>
<dbReference type="GO" id="GO:0008168">
    <property type="term" value="F:methyltransferase activity"/>
    <property type="evidence" value="ECO:0007669"/>
    <property type="project" value="UniProtKB-KW"/>
</dbReference>
<reference evidence="2 3" key="1">
    <citation type="submission" date="2013-11" db="EMBL/GenBank/DDBJ databases">
        <title>Complete genome sequence of Rhizobium gallicum bv. gallicum R602.</title>
        <authorList>
            <person name="Bustos P."/>
            <person name="Santamaria R.I."/>
            <person name="Lozano L."/>
            <person name="Acosta J.L."/>
            <person name="Ormeno-Orrillo E."/>
            <person name="Rogel M.A."/>
            <person name="Romero D."/>
            <person name="Cevallos M.A."/>
            <person name="Martinez-Romero E."/>
            <person name="Gonzalez V."/>
        </authorList>
    </citation>
    <scope>NUCLEOTIDE SEQUENCE [LARGE SCALE GENOMIC DNA]</scope>
    <source>
        <strain evidence="2 3">R602</strain>
        <plasmid evidence="2 3">pRgalR602c</plasmid>
    </source>
</reference>
<keyword evidence="2" id="KW-0808">Transferase</keyword>
<keyword evidence="2" id="KW-0614">Plasmid</keyword>
<dbReference type="AlphaFoldDB" id="A0A0B4XEZ4"/>
<dbReference type="EMBL" id="CP006880">
    <property type="protein sequence ID" value="AJD45032.1"/>
    <property type="molecule type" value="Genomic_DNA"/>
</dbReference>
<dbReference type="HOGENOM" id="CLU_2024862_0_0_5"/>
<keyword evidence="3" id="KW-1185">Reference proteome</keyword>
<evidence type="ECO:0000313" key="2">
    <source>
        <dbReference type="EMBL" id="AJD45032.1"/>
    </source>
</evidence>
<geneLocation type="plasmid" evidence="2 3">
    <name>pRgalR602c</name>
</geneLocation>
<evidence type="ECO:0000313" key="3">
    <source>
        <dbReference type="Proteomes" id="UP000031368"/>
    </source>
</evidence>
<dbReference type="RefSeq" id="WP_052451779.1">
    <property type="nucleotide sequence ID" value="NZ_CP006880.1"/>
</dbReference>
<gene>
    <name evidence="2" type="ORF">RGR602_PC01001</name>
</gene>
<feature type="region of interest" description="Disordered" evidence="1">
    <location>
        <begin position="93"/>
        <end position="122"/>
    </location>
</feature>
<protein>
    <submittedName>
        <fullName evidence="2">Dimethylmenaquinone methyltransferase domain-containing protein</fullName>
    </submittedName>
</protein>
<dbReference type="Proteomes" id="UP000031368">
    <property type="component" value="Plasmid pRgalR602c"/>
</dbReference>
<sequence>MDLPGTACEKLKPVPAAALTAVLLKRGLRNVVIRGVEKINAQAPRPVGPAVAVCAGDAMVGDNDVVAIPAAISQEIANVALVQAALEDFEARKGAGQSISGPHAPGDGASAEIAAWRQKEGR</sequence>
<dbReference type="KEGG" id="rga:RGR602_PC01001"/>